<evidence type="ECO:0000313" key="1">
    <source>
        <dbReference type="EMBL" id="GAH99831.1"/>
    </source>
</evidence>
<feature type="non-terminal residue" evidence="1">
    <location>
        <position position="133"/>
    </location>
</feature>
<name>X1JYP4_9ZZZZ</name>
<dbReference type="EMBL" id="BARU01046160">
    <property type="protein sequence ID" value="GAH99831.1"/>
    <property type="molecule type" value="Genomic_DNA"/>
</dbReference>
<comment type="caution">
    <text evidence="1">The sequence shown here is derived from an EMBL/GenBank/DDBJ whole genome shotgun (WGS) entry which is preliminary data.</text>
</comment>
<accession>X1JYP4</accession>
<reference evidence="1" key="1">
    <citation type="journal article" date="2014" name="Front. Microbiol.">
        <title>High frequency of phylogenetically diverse reductive dehalogenase-homologous genes in deep subseafloor sedimentary metagenomes.</title>
        <authorList>
            <person name="Kawai M."/>
            <person name="Futagami T."/>
            <person name="Toyoda A."/>
            <person name="Takaki Y."/>
            <person name="Nishi S."/>
            <person name="Hori S."/>
            <person name="Arai W."/>
            <person name="Tsubouchi T."/>
            <person name="Morono Y."/>
            <person name="Uchiyama I."/>
            <person name="Ito T."/>
            <person name="Fujiyama A."/>
            <person name="Inagaki F."/>
            <person name="Takami H."/>
        </authorList>
    </citation>
    <scope>NUCLEOTIDE SEQUENCE</scope>
    <source>
        <strain evidence="1">Expedition CK06-06</strain>
    </source>
</reference>
<gene>
    <name evidence="1" type="ORF">S03H2_69750</name>
</gene>
<dbReference type="AlphaFoldDB" id="X1JYP4"/>
<feature type="non-terminal residue" evidence="1">
    <location>
        <position position="1"/>
    </location>
</feature>
<proteinExistence type="predicted"/>
<protein>
    <submittedName>
        <fullName evidence="1">Uncharacterized protein</fullName>
    </submittedName>
</protein>
<organism evidence="1">
    <name type="scientific">marine sediment metagenome</name>
    <dbReference type="NCBI Taxonomy" id="412755"/>
    <lineage>
        <taxon>unclassified sequences</taxon>
        <taxon>metagenomes</taxon>
        <taxon>ecological metagenomes</taxon>
    </lineage>
</organism>
<sequence>NTLKKIRFIPTFRTDSEYSEDNPQGISRDQTLLWDSKLVSFMDDGQEYMHVELEHDLKTDLVELAYIFNERLQYLSFPEGVSLSYTLENYTSTMSAHILHVPRMYLHPDTNETTRFKEGQTFVIRYNSPVKRG</sequence>